<evidence type="ECO:0000313" key="1">
    <source>
        <dbReference type="EMBL" id="JAD25526.1"/>
    </source>
</evidence>
<reference evidence="1" key="2">
    <citation type="journal article" date="2015" name="Data Brief">
        <title>Shoot transcriptome of the giant reed, Arundo donax.</title>
        <authorList>
            <person name="Barrero R.A."/>
            <person name="Guerrero F.D."/>
            <person name="Moolhuijzen P."/>
            <person name="Goolsby J.A."/>
            <person name="Tidwell J."/>
            <person name="Bellgard S.E."/>
            <person name="Bellgard M.I."/>
        </authorList>
    </citation>
    <scope>NUCLEOTIDE SEQUENCE</scope>
    <source>
        <tissue evidence="1">Shoot tissue taken approximately 20 cm above the soil surface</tissue>
    </source>
</reference>
<dbReference type="EMBL" id="GBRH01272369">
    <property type="protein sequence ID" value="JAD25526.1"/>
    <property type="molecule type" value="Transcribed_RNA"/>
</dbReference>
<protein>
    <submittedName>
        <fullName evidence="1">Uncharacterized protein</fullName>
    </submittedName>
</protein>
<dbReference type="AlphaFoldDB" id="A0A0A8YHQ7"/>
<organism evidence="1">
    <name type="scientific">Arundo donax</name>
    <name type="common">Giant reed</name>
    <name type="synonym">Donax arundinaceus</name>
    <dbReference type="NCBI Taxonomy" id="35708"/>
    <lineage>
        <taxon>Eukaryota</taxon>
        <taxon>Viridiplantae</taxon>
        <taxon>Streptophyta</taxon>
        <taxon>Embryophyta</taxon>
        <taxon>Tracheophyta</taxon>
        <taxon>Spermatophyta</taxon>
        <taxon>Magnoliopsida</taxon>
        <taxon>Liliopsida</taxon>
        <taxon>Poales</taxon>
        <taxon>Poaceae</taxon>
        <taxon>PACMAD clade</taxon>
        <taxon>Arundinoideae</taxon>
        <taxon>Arundineae</taxon>
        <taxon>Arundo</taxon>
    </lineage>
</organism>
<name>A0A0A8YHQ7_ARUDO</name>
<proteinExistence type="predicted"/>
<accession>A0A0A8YHQ7</accession>
<sequence length="19" mass="2073">MGLITTTKSQMIKVHASLL</sequence>
<reference evidence="1" key="1">
    <citation type="submission" date="2014-09" db="EMBL/GenBank/DDBJ databases">
        <authorList>
            <person name="Magalhaes I.L.F."/>
            <person name="Oliveira U."/>
            <person name="Santos F.R."/>
            <person name="Vidigal T.H.D.A."/>
            <person name="Brescovit A.D."/>
            <person name="Santos A.J."/>
        </authorList>
    </citation>
    <scope>NUCLEOTIDE SEQUENCE</scope>
    <source>
        <tissue evidence="1">Shoot tissue taken approximately 20 cm above the soil surface</tissue>
    </source>
</reference>